<feature type="domain" description="Sulfotransferase" evidence="1">
    <location>
        <begin position="7"/>
        <end position="56"/>
    </location>
</feature>
<evidence type="ECO:0000313" key="3">
    <source>
        <dbReference type="Proteomes" id="UP000499080"/>
    </source>
</evidence>
<dbReference type="GO" id="GO:0008146">
    <property type="term" value="F:sulfotransferase activity"/>
    <property type="evidence" value="ECO:0007669"/>
    <property type="project" value="InterPro"/>
</dbReference>
<dbReference type="Pfam" id="PF00685">
    <property type="entry name" value="Sulfotransfer_1"/>
    <property type="match status" value="1"/>
</dbReference>
<protein>
    <recommendedName>
        <fullName evidence="1">Sulfotransferase domain-containing protein</fullName>
    </recommendedName>
</protein>
<dbReference type="InterPro" id="IPR000863">
    <property type="entry name" value="Sulfotransferase_dom"/>
</dbReference>
<dbReference type="AlphaFoldDB" id="A0A4Y2W4Q7"/>
<proteinExistence type="predicted"/>
<dbReference type="OrthoDB" id="205623at2759"/>
<comment type="caution">
    <text evidence="2">The sequence shown here is derived from an EMBL/GenBank/DDBJ whole genome shotgun (WGS) entry which is preliminary data.</text>
</comment>
<name>A0A4Y2W4Q7_ARAVE</name>
<dbReference type="InterPro" id="IPR027417">
    <property type="entry name" value="P-loop_NTPase"/>
</dbReference>
<sequence length="103" mass="12453">MAASLGNYRGTWSDFLDLYMRGYLVHGSWFDHVLPYFKFHQEHPDRMFFTSFEDLKLVRYESEDYLFFSLYFTIYCWHPFMQLGKSYHLGNFEFTILNSNLGG</sequence>
<accession>A0A4Y2W4Q7</accession>
<keyword evidence="3" id="KW-1185">Reference proteome</keyword>
<organism evidence="2 3">
    <name type="scientific">Araneus ventricosus</name>
    <name type="common">Orbweaver spider</name>
    <name type="synonym">Epeira ventricosa</name>
    <dbReference type="NCBI Taxonomy" id="182803"/>
    <lineage>
        <taxon>Eukaryota</taxon>
        <taxon>Metazoa</taxon>
        <taxon>Ecdysozoa</taxon>
        <taxon>Arthropoda</taxon>
        <taxon>Chelicerata</taxon>
        <taxon>Arachnida</taxon>
        <taxon>Araneae</taxon>
        <taxon>Araneomorphae</taxon>
        <taxon>Entelegynae</taxon>
        <taxon>Araneoidea</taxon>
        <taxon>Araneidae</taxon>
        <taxon>Araneus</taxon>
    </lineage>
</organism>
<gene>
    <name evidence="2" type="ORF">AVEN_274640_1</name>
</gene>
<evidence type="ECO:0000259" key="1">
    <source>
        <dbReference type="Pfam" id="PF00685"/>
    </source>
</evidence>
<dbReference type="EMBL" id="BGPR01054148">
    <property type="protein sequence ID" value="GBO30927.1"/>
    <property type="molecule type" value="Genomic_DNA"/>
</dbReference>
<reference evidence="2 3" key="1">
    <citation type="journal article" date="2019" name="Sci. Rep.">
        <title>Orb-weaving spider Araneus ventricosus genome elucidates the spidroin gene catalogue.</title>
        <authorList>
            <person name="Kono N."/>
            <person name="Nakamura H."/>
            <person name="Ohtoshi R."/>
            <person name="Moran D.A.P."/>
            <person name="Shinohara A."/>
            <person name="Yoshida Y."/>
            <person name="Fujiwara M."/>
            <person name="Mori M."/>
            <person name="Tomita M."/>
            <person name="Arakawa K."/>
        </authorList>
    </citation>
    <scope>NUCLEOTIDE SEQUENCE [LARGE SCALE GENOMIC DNA]</scope>
</reference>
<evidence type="ECO:0000313" key="2">
    <source>
        <dbReference type="EMBL" id="GBO30927.1"/>
    </source>
</evidence>
<dbReference type="SUPFAM" id="SSF52540">
    <property type="entry name" value="P-loop containing nucleoside triphosphate hydrolases"/>
    <property type="match status" value="1"/>
</dbReference>
<dbReference type="Proteomes" id="UP000499080">
    <property type="component" value="Unassembled WGS sequence"/>
</dbReference>
<dbReference type="Gene3D" id="3.40.50.300">
    <property type="entry name" value="P-loop containing nucleotide triphosphate hydrolases"/>
    <property type="match status" value="1"/>
</dbReference>